<dbReference type="InterPro" id="IPR024745">
    <property type="entry name" value="GH44_cat"/>
</dbReference>
<keyword evidence="4" id="KW-1185">Reference proteome</keyword>
<dbReference type="RefSeq" id="WP_188936982.1">
    <property type="nucleotide sequence ID" value="NZ_BMJC01000006.1"/>
</dbReference>
<dbReference type="SUPFAM" id="SSF51011">
    <property type="entry name" value="Glycosyl hydrolase domain"/>
    <property type="match status" value="1"/>
</dbReference>
<reference evidence="3" key="2">
    <citation type="submission" date="2020-09" db="EMBL/GenBank/DDBJ databases">
        <authorList>
            <person name="Sun Q."/>
            <person name="Zhou Y."/>
        </authorList>
    </citation>
    <scope>NUCLEOTIDE SEQUENCE</scope>
    <source>
        <strain evidence="3">CGMCC 1.15448</strain>
    </source>
</reference>
<feature type="domain" description="Secretion system C-terminal sorting" evidence="2">
    <location>
        <begin position="662"/>
        <end position="726"/>
    </location>
</feature>
<accession>A0A8J2UIB1</accession>
<evidence type="ECO:0000259" key="2">
    <source>
        <dbReference type="Pfam" id="PF18962"/>
    </source>
</evidence>
<dbReference type="SUPFAM" id="SSF51445">
    <property type="entry name" value="(Trans)glycosidases"/>
    <property type="match status" value="1"/>
</dbReference>
<evidence type="ECO:0008006" key="5">
    <source>
        <dbReference type="Google" id="ProtNLM"/>
    </source>
</evidence>
<sequence>MPRLKREILPLGLFLCLHIALRAQNVQVTVDILHNRKAVSPYIYGRNTIFGQNNSLSDDPANPVSAGTWQQYTDAGVNFFRENGGNNLTKYNWRRKLSSHSEWYNNVYASDWDYAAQTLYQNIPAAQSMWAFQLIGMAASTNTHNFDDWAFNGSQPWSGTEQNLAGGGVINPAGGSKALVNGDTSLYLEPWTADSTTGILPHWFGNGGLGLDYTKMRYWNMDNEPDIWSNTHDDVMPVQPSAETFMQLYFTVAKKARALFPGIKLTGPVSANEWLWYNWNNTTVTASDGKQYPWLEYFIKRVAEEQQRTGIRLLDVIDLHFYPSSSSASDVVQYHRVFFDSTYHFPEANGVRVVNGGWDNSIQIEDIFGRCQHWLDQYMGPGNGVTFGVSETGTQLHNDPNALAVWYASTMGEFMNHGVEYFSPWFWDPGMWETLHLFSRYNKNNSVQAVSSDEQDVSAYATIDNANDSMTVALVNRSPAESRTVTLNFPNFLLAGQAVTTLTLSNLPAGIETFVSHADNALKTASIMPQVNNTLQVTLAPLSITSLLIAGATTTLPVSLLAFTAQKSDKGVLLNFTDTGEAGLSSFEIERSPDGAAFTKIGMVPAAAGQAGNASEKEYEFVDGQPMPSLDYYRLKVIDTDGHYGYSKILPVRYDGISALTLFPNPAHNVVNVQLHLPPGPVMLQVIDAAGHQVRVIPLQSSGNTLTTTIDISGLANGVYYIHAGSEVLGFVKN</sequence>
<dbReference type="Proteomes" id="UP000607559">
    <property type="component" value="Unassembled WGS sequence"/>
</dbReference>
<dbReference type="Gene3D" id="3.20.20.80">
    <property type="entry name" value="Glycosidases"/>
    <property type="match status" value="1"/>
</dbReference>
<dbReference type="InterPro" id="IPR026444">
    <property type="entry name" value="Secre_tail"/>
</dbReference>
<proteinExistence type="predicted"/>
<evidence type="ECO:0000259" key="1">
    <source>
        <dbReference type="Pfam" id="PF12891"/>
    </source>
</evidence>
<dbReference type="Pfam" id="PF18962">
    <property type="entry name" value="Por_Secre_tail"/>
    <property type="match status" value="1"/>
</dbReference>
<name>A0A8J2UIB1_9BACT</name>
<feature type="domain" description="Glycoside hydrolase family 44 catalytic" evidence="1">
    <location>
        <begin position="102"/>
        <end position="324"/>
    </location>
</feature>
<organism evidence="3 4">
    <name type="scientific">Puia dinghuensis</name>
    <dbReference type="NCBI Taxonomy" id="1792502"/>
    <lineage>
        <taxon>Bacteria</taxon>
        <taxon>Pseudomonadati</taxon>
        <taxon>Bacteroidota</taxon>
        <taxon>Chitinophagia</taxon>
        <taxon>Chitinophagales</taxon>
        <taxon>Chitinophagaceae</taxon>
        <taxon>Puia</taxon>
    </lineage>
</organism>
<dbReference type="EMBL" id="BMJC01000006">
    <property type="protein sequence ID" value="GGB20172.1"/>
    <property type="molecule type" value="Genomic_DNA"/>
</dbReference>
<comment type="caution">
    <text evidence="3">The sequence shown here is derived from an EMBL/GenBank/DDBJ whole genome shotgun (WGS) entry which is preliminary data.</text>
</comment>
<reference evidence="3" key="1">
    <citation type="journal article" date="2014" name="Int. J. Syst. Evol. Microbiol.">
        <title>Complete genome sequence of Corynebacterium casei LMG S-19264T (=DSM 44701T), isolated from a smear-ripened cheese.</title>
        <authorList>
            <consortium name="US DOE Joint Genome Institute (JGI-PGF)"/>
            <person name="Walter F."/>
            <person name="Albersmeier A."/>
            <person name="Kalinowski J."/>
            <person name="Ruckert C."/>
        </authorList>
    </citation>
    <scope>NUCLEOTIDE SEQUENCE</scope>
    <source>
        <strain evidence="3">CGMCC 1.15448</strain>
    </source>
</reference>
<dbReference type="InterPro" id="IPR017853">
    <property type="entry name" value="GH"/>
</dbReference>
<dbReference type="NCBIfam" id="TIGR04183">
    <property type="entry name" value="Por_Secre_tail"/>
    <property type="match status" value="1"/>
</dbReference>
<dbReference type="Pfam" id="PF12891">
    <property type="entry name" value="Glyco_hydro_44"/>
    <property type="match status" value="1"/>
</dbReference>
<evidence type="ECO:0000313" key="3">
    <source>
        <dbReference type="EMBL" id="GGB20172.1"/>
    </source>
</evidence>
<evidence type="ECO:0000313" key="4">
    <source>
        <dbReference type="Proteomes" id="UP000607559"/>
    </source>
</evidence>
<dbReference type="AlphaFoldDB" id="A0A8J2UIB1"/>
<protein>
    <recommendedName>
        <fullName evidence="5">T9SS C-terminal target domain-containing protein</fullName>
    </recommendedName>
</protein>
<dbReference type="Gene3D" id="2.60.40.1180">
    <property type="entry name" value="Golgi alpha-mannosidase II"/>
    <property type="match status" value="1"/>
</dbReference>
<dbReference type="InterPro" id="IPR013780">
    <property type="entry name" value="Glyco_hydro_b"/>
</dbReference>
<gene>
    <name evidence="3" type="ORF">GCM10011511_49890</name>
</gene>